<feature type="region of interest" description="Disordered" evidence="1">
    <location>
        <begin position="434"/>
        <end position="458"/>
    </location>
</feature>
<keyword evidence="4" id="KW-1185">Reference proteome</keyword>
<protein>
    <submittedName>
        <fullName evidence="3">Uncharacterized protein</fullName>
    </submittedName>
</protein>
<evidence type="ECO:0000313" key="4">
    <source>
        <dbReference type="Proteomes" id="UP000044071"/>
    </source>
</evidence>
<evidence type="ECO:0000256" key="1">
    <source>
        <dbReference type="SAM" id="MobiDB-lite"/>
    </source>
</evidence>
<feature type="transmembrane region" description="Helical" evidence="2">
    <location>
        <begin position="363"/>
        <end position="385"/>
    </location>
</feature>
<keyword evidence="2" id="KW-1133">Transmembrane helix</keyword>
<keyword evidence="2" id="KW-0812">Transmembrane</keyword>
<proteinExistence type="predicted"/>
<dbReference type="eggNOG" id="ENOG5030N0T">
    <property type="taxonomic scope" value="Bacteria"/>
</dbReference>
<dbReference type="RefSeq" id="WP_044012136.1">
    <property type="nucleotide sequence ID" value="NZ_CCVW01000004.1"/>
</dbReference>
<organism evidence="3 4">
    <name type="scientific">Legionella massiliensis</name>
    <dbReference type="NCBI Taxonomy" id="1034943"/>
    <lineage>
        <taxon>Bacteria</taxon>
        <taxon>Pseudomonadati</taxon>
        <taxon>Pseudomonadota</taxon>
        <taxon>Gammaproteobacteria</taxon>
        <taxon>Legionellales</taxon>
        <taxon>Legionellaceae</taxon>
        <taxon>Legionella</taxon>
    </lineage>
</organism>
<name>A0A078KX28_9GAMM</name>
<reference evidence="3 4" key="1">
    <citation type="submission" date="2014-06" db="EMBL/GenBank/DDBJ databases">
        <authorList>
            <person name="Urmite Genomes Urmite Genomes"/>
        </authorList>
    </citation>
    <scope>NUCLEOTIDE SEQUENCE [LARGE SCALE GENOMIC DNA]</scope>
</reference>
<keyword evidence="2" id="KW-0472">Membrane</keyword>
<evidence type="ECO:0000256" key="2">
    <source>
        <dbReference type="SAM" id="Phobius"/>
    </source>
</evidence>
<dbReference type="AlphaFoldDB" id="A0A078KX28"/>
<gene>
    <name evidence="3" type="ORF">BN59_03280</name>
</gene>
<dbReference type="EMBL" id="CCSB01000004">
    <property type="protein sequence ID" value="CDZ78965.1"/>
    <property type="molecule type" value="Genomic_DNA"/>
</dbReference>
<dbReference type="OrthoDB" id="5651860at2"/>
<feature type="transmembrane region" description="Helical" evidence="2">
    <location>
        <begin position="337"/>
        <end position="357"/>
    </location>
</feature>
<dbReference type="Proteomes" id="UP000044071">
    <property type="component" value="Unassembled WGS sequence"/>
</dbReference>
<evidence type="ECO:0000313" key="3">
    <source>
        <dbReference type="EMBL" id="CDZ78965.1"/>
    </source>
</evidence>
<accession>A0A078KX28</accession>
<sequence>MHITYTVLFSGTDHHAEQGNTLLNLLAKHIEPSKNQLVTSFNGCGIDYGFTGAIFGSGLDEQCQQVITRVLAEIQKGNKVTLNAYGLSRGAVAALLLAKQLGAIAPELLEINLALLDPVPGNSLTGAALDPFEISLANKTMDLTESKNLNRVLALYPHIPLPAIACHAPLIVDYPDHTVLEQDAIAGCHAGAQFQTLSRDSIYFPRESFISFARMYTFLKDNGTKFKPFPRLIVSDPYFEADIDHLDEALLRVYQAENEALTAQNHAATDRAAHSQKGMIVKTKETAEYFNAHHQRLSGELVDEARARVTVEKDQGIFAKLSRATLRYPKVWGVIKWTTLGLGLASLIIFTGGFGLAPVTLSLLTPSVLAVSMLILTPLASLALASVWHGIVKPLCEWVASKLYYPQFKIRELPEFEPEESTELMLHEFGGSEKGSRYVAEPSNSYGHPVKKTPSREDNFDLIATNQEGLDLSVSF</sequence>